<dbReference type="OrthoDB" id="955427at2"/>
<accession>A0A327NNX5</accession>
<evidence type="ECO:0000313" key="3">
    <source>
        <dbReference type="Proteomes" id="UP000249016"/>
    </source>
</evidence>
<gene>
    <name evidence="2" type="ORF">HMF3257_17445</name>
</gene>
<sequence length="287" mass="31023">MKFLLYCLFIAPLPLWGQVDSLPSQAAARLKPIEFREIPYTYTTHSTSTYRGKTSTTYSTHTGIRRIYSYDGIDVDNPKTELWQYMDALKDADVQYQHLQFDDIVARQQTASTVGASIAIPGLLMIIAGAIEAASYKNALSKQKTAYYQTSTSTPSTPTTTGPTLANCSSWIGYAGTWECMSGPYAGQKTTTDPFAPVTPSPVPTQPIAQLGPPTTVDLPDGKGLALGGAAALLVGIIVGASASGDAGAALLKAVQYYNRALKQKFSWELQPYWQYNATGIRLVGHF</sequence>
<proteinExistence type="predicted"/>
<keyword evidence="1" id="KW-0732">Signal</keyword>
<dbReference type="AlphaFoldDB" id="A0A327NNX5"/>
<dbReference type="RefSeq" id="WP_111344000.1">
    <property type="nucleotide sequence ID" value="NZ_QLII01000001.1"/>
</dbReference>
<organism evidence="2 3">
    <name type="scientific">Spirosoma telluris</name>
    <dbReference type="NCBI Taxonomy" id="2183553"/>
    <lineage>
        <taxon>Bacteria</taxon>
        <taxon>Pseudomonadati</taxon>
        <taxon>Bacteroidota</taxon>
        <taxon>Cytophagia</taxon>
        <taxon>Cytophagales</taxon>
        <taxon>Cytophagaceae</taxon>
        <taxon>Spirosoma</taxon>
    </lineage>
</organism>
<comment type="caution">
    <text evidence="2">The sequence shown here is derived from an EMBL/GenBank/DDBJ whole genome shotgun (WGS) entry which is preliminary data.</text>
</comment>
<name>A0A327NNX5_9BACT</name>
<protein>
    <submittedName>
        <fullName evidence="2">Uncharacterized protein</fullName>
    </submittedName>
</protein>
<feature type="chain" id="PRO_5016341144" evidence="1">
    <location>
        <begin position="18"/>
        <end position="287"/>
    </location>
</feature>
<keyword evidence="3" id="KW-1185">Reference proteome</keyword>
<dbReference type="EMBL" id="QLII01000001">
    <property type="protein sequence ID" value="RAI75504.1"/>
    <property type="molecule type" value="Genomic_DNA"/>
</dbReference>
<evidence type="ECO:0000256" key="1">
    <source>
        <dbReference type="SAM" id="SignalP"/>
    </source>
</evidence>
<reference evidence="2 3" key="1">
    <citation type="submission" date="2018-06" db="EMBL/GenBank/DDBJ databases">
        <title>Spirosoma sp. HMF3257 Genome sequencing and assembly.</title>
        <authorList>
            <person name="Kang H."/>
            <person name="Cha I."/>
            <person name="Kim H."/>
            <person name="Kang J."/>
            <person name="Joh K."/>
        </authorList>
    </citation>
    <scope>NUCLEOTIDE SEQUENCE [LARGE SCALE GENOMIC DNA]</scope>
    <source>
        <strain evidence="2 3">HMF3257</strain>
    </source>
</reference>
<evidence type="ECO:0000313" key="2">
    <source>
        <dbReference type="EMBL" id="RAI75504.1"/>
    </source>
</evidence>
<dbReference type="Proteomes" id="UP000249016">
    <property type="component" value="Unassembled WGS sequence"/>
</dbReference>
<feature type="signal peptide" evidence="1">
    <location>
        <begin position="1"/>
        <end position="17"/>
    </location>
</feature>